<keyword evidence="2" id="KW-1185">Reference proteome</keyword>
<dbReference type="OrthoDB" id="3632723at2"/>
<gene>
    <name evidence="1" type="ORF">F1721_33050</name>
</gene>
<dbReference type="AlphaFoldDB" id="A0A5M7BE14"/>
<comment type="caution">
    <text evidence="1">The sequence shown here is derived from an EMBL/GenBank/DDBJ whole genome shotgun (WGS) entry which is preliminary data.</text>
</comment>
<protein>
    <submittedName>
        <fullName evidence="1">Uncharacterized protein</fullName>
    </submittedName>
</protein>
<dbReference type="RefSeq" id="WP_150070781.1">
    <property type="nucleotide sequence ID" value="NZ_VWPH01000021.1"/>
</dbReference>
<reference evidence="1 2" key="1">
    <citation type="submission" date="2019-09" db="EMBL/GenBank/DDBJ databases">
        <title>Draft genome sequence of the thermophilic Saccharopolyspora hirsuta VKM Ac-666T.</title>
        <authorList>
            <person name="Lobastova T.G."/>
            <person name="Fokina V."/>
            <person name="Bragin E.Y."/>
            <person name="Shtratnikova V.Y."/>
            <person name="Starodumova I.P."/>
            <person name="Tarlachkov S.V."/>
            <person name="Donova M.V."/>
        </authorList>
    </citation>
    <scope>NUCLEOTIDE SEQUENCE [LARGE SCALE GENOMIC DNA]</scope>
    <source>
        <strain evidence="1 2">VKM Ac-666</strain>
    </source>
</reference>
<dbReference type="EMBL" id="VWPH01000021">
    <property type="protein sequence ID" value="KAA5825465.1"/>
    <property type="molecule type" value="Genomic_DNA"/>
</dbReference>
<organism evidence="1 2">
    <name type="scientific">Saccharopolyspora hirsuta</name>
    <dbReference type="NCBI Taxonomy" id="1837"/>
    <lineage>
        <taxon>Bacteria</taxon>
        <taxon>Bacillati</taxon>
        <taxon>Actinomycetota</taxon>
        <taxon>Actinomycetes</taxon>
        <taxon>Pseudonocardiales</taxon>
        <taxon>Pseudonocardiaceae</taxon>
        <taxon>Saccharopolyspora</taxon>
    </lineage>
</organism>
<sequence>MSSSEIDLLLTELNSEAWAVWVYGPKRGPSILAAVRRWRTCADVVILRGEDGENDATAFRTPTMPGSDPFVPFLVSWQYHSSAVWTLRAVLALPAPGHPEAPLAVLRPDPLCFLPSDVGRPVSYRPAAITGVLSQSTVGRASFGG</sequence>
<accession>A0A5M7BE14</accession>
<dbReference type="Proteomes" id="UP000323946">
    <property type="component" value="Unassembled WGS sequence"/>
</dbReference>
<evidence type="ECO:0000313" key="2">
    <source>
        <dbReference type="Proteomes" id="UP000323946"/>
    </source>
</evidence>
<name>A0A5M7BE14_SACHI</name>
<evidence type="ECO:0000313" key="1">
    <source>
        <dbReference type="EMBL" id="KAA5825465.1"/>
    </source>
</evidence>
<proteinExistence type="predicted"/>